<dbReference type="Gene3D" id="2.60.40.10">
    <property type="entry name" value="Immunoglobulins"/>
    <property type="match status" value="2"/>
</dbReference>
<dbReference type="PANTHER" id="PTHR11319:SF35">
    <property type="entry name" value="OUTER MEMBRANE PROTEIN PMPC-RELATED"/>
    <property type="match status" value="1"/>
</dbReference>
<dbReference type="OrthoDB" id="97866at2"/>
<protein>
    <submittedName>
        <fullName evidence="11">CSLREA domain-containing protein</fullName>
    </submittedName>
</protein>
<evidence type="ECO:0000259" key="9">
    <source>
        <dbReference type="Pfam" id="PF16640"/>
    </source>
</evidence>
<dbReference type="InterPro" id="IPR039448">
    <property type="entry name" value="Beta_helix"/>
</dbReference>
<evidence type="ECO:0000313" key="11">
    <source>
        <dbReference type="EMBL" id="RSL15466.1"/>
    </source>
</evidence>
<dbReference type="EMBL" id="RSDW01000001">
    <property type="protein sequence ID" value="RSL15466.1"/>
    <property type="molecule type" value="Genomic_DNA"/>
</dbReference>
<evidence type="ECO:0000256" key="3">
    <source>
        <dbReference type="ARBA" id="ARBA00004613"/>
    </source>
</evidence>
<dbReference type="PANTHER" id="PTHR11319">
    <property type="entry name" value="G PROTEIN-COUPLED RECEPTOR-RELATED"/>
    <property type="match status" value="1"/>
</dbReference>
<feature type="domain" description="Bacterial Ig-like" evidence="9">
    <location>
        <begin position="1090"/>
        <end position="1170"/>
    </location>
</feature>
<dbReference type="Pfam" id="PF18676">
    <property type="entry name" value="MBG_2"/>
    <property type="match status" value="2"/>
</dbReference>
<dbReference type="Pfam" id="PF02415">
    <property type="entry name" value="Chlam_PMP"/>
    <property type="match status" value="1"/>
</dbReference>
<dbReference type="InterPro" id="IPR032109">
    <property type="entry name" value="Big_3_5"/>
</dbReference>
<keyword evidence="7" id="KW-0998">Cell outer membrane</keyword>
<evidence type="ECO:0000256" key="7">
    <source>
        <dbReference type="ARBA" id="ARBA00023237"/>
    </source>
</evidence>
<dbReference type="NCBIfam" id="NF041518">
    <property type="entry name" value="choice_anch_Q"/>
    <property type="match status" value="2"/>
</dbReference>
<dbReference type="InterPro" id="IPR006626">
    <property type="entry name" value="PbH1"/>
</dbReference>
<gene>
    <name evidence="11" type="ORF">EDE15_0955</name>
</gene>
<feature type="domain" description="MBG" evidence="10">
    <location>
        <begin position="923"/>
        <end position="999"/>
    </location>
</feature>
<dbReference type="GO" id="GO:0009279">
    <property type="term" value="C:cell outer membrane"/>
    <property type="evidence" value="ECO:0007669"/>
    <property type="project" value="UniProtKB-SubCell"/>
</dbReference>
<dbReference type="Proteomes" id="UP000269669">
    <property type="component" value="Unassembled WGS sequence"/>
</dbReference>
<evidence type="ECO:0000256" key="4">
    <source>
        <dbReference type="ARBA" id="ARBA00022525"/>
    </source>
</evidence>
<dbReference type="Pfam" id="PF16640">
    <property type="entry name" value="Big_3_5"/>
    <property type="match status" value="2"/>
</dbReference>
<feature type="domain" description="MBG" evidence="10">
    <location>
        <begin position="1182"/>
        <end position="1254"/>
    </location>
</feature>
<keyword evidence="4" id="KW-0964">Secreted</keyword>
<dbReference type="Gene3D" id="2.160.20.10">
    <property type="entry name" value="Single-stranded right-handed beta-helix, Pectin lyase-like"/>
    <property type="match status" value="1"/>
</dbReference>
<dbReference type="InterPro" id="IPR026457">
    <property type="entry name" value="CSLREA_Nterm"/>
</dbReference>
<dbReference type="SUPFAM" id="SSF51126">
    <property type="entry name" value="Pectin lyase-like"/>
    <property type="match status" value="2"/>
</dbReference>
<dbReference type="RefSeq" id="WP_125484201.1">
    <property type="nucleotide sequence ID" value="NZ_RSDW01000001.1"/>
</dbReference>
<proteinExistence type="predicted"/>
<evidence type="ECO:0000256" key="6">
    <source>
        <dbReference type="ARBA" id="ARBA00023136"/>
    </source>
</evidence>
<name>A0A428MF29_9BACT</name>
<dbReference type="GO" id="GO:0005576">
    <property type="term" value="C:extracellular region"/>
    <property type="evidence" value="ECO:0007669"/>
    <property type="project" value="UniProtKB-SubCell"/>
</dbReference>
<organism evidence="11 12">
    <name type="scientific">Edaphobacter aggregans</name>
    <dbReference type="NCBI Taxonomy" id="570835"/>
    <lineage>
        <taxon>Bacteria</taxon>
        <taxon>Pseudomonadati</taxon>
        <taxon>Acidobacteriota</taxon>
        <taxon>Terriglobia</taxon>
        <taxon>Terriglobales</taxon>
        <taxon>Acidobacteriaceae</taxon>
        <taxon>Edaphobacter</taxon>
    </lineage>
</organism>
<dbReference type="InterPro" id="IPR012334">
    <property type="entry name" value="Pectin_lyas_fold"/>
</dbReference>
<dbReference type="NCBIfam" id="TIGR04214">
    <property type="entry name" value="CSLREA_Nterm"/>
    <property type="match status" value="1"/>
</dbReference>
<dbReference type="Gene3D" id="3.30.160.710">
    <property type="match status" value="2"/>
</dbReference>
<keyword evidence="12" id="KW-1185">Reference proteome</keyword>
<evidence type="ECO:0000259" key="10">
    <source>
        <dbReference type="Pfam" id="PF18676"/>
    </source>
</evidence>
<keyword evidence="5" id="KW-0732">Signal</keyword>
<reference evidence="11 12" key="1">
    <citation type="submission" date="2018-12" db="EMBL/GenBank/DDBJ databases">
        <title>Sequencing of bacterial isolates from soil warming experiment in Harvard Forest, Massachusetts, USA.</title>
        <authorList>
            <person name="Deangelis K."/>
        </authorList>
    </citation>
    <scope>NUCLEOTIDE SEQUENCE [LARGE SCALE GENOMIC DNA]</scope>
    <source>
        <strain evidence="11 12">EB153</strain>
    </source>
</reference>
<evidence type="ECO:0000259" key="8">
    <source>
        <dbReference type="Pfam" id="PF13229"/>
    </source>
</evidence>
<keyword evidence="6" id="KW-0472">Membrane</keyword>
<dbReference type="Pfam" id="PF13229">
    <property type="entry name" value="Beta_helix"/>
    <property type="match status" value="1"/>
</dbReference>
<evidence type="ECO:0000256" key="5">
    <source>
        <dbReference type="ARBA" id="ARBA00022729"/>
    </source>
</evidence>
<dbReference type="InterPro" id="IPR011050">
    <property type="entry name" value="Pectin_lyase_fold/virulence"/>
</dbReference>
<evidence type="ECO:0000256" key="1">
    <source>
        <dbReference type="ARBA" id="ARBA00004196"/>
    </source>
</evidence>
<dbReference type="InterPro" id="IPR041286">
    <property type="entry name" value="MBG_2"/>
</dbReference>
<dbReference type="InterPro" id="IPR013783">
    <property type="entry name" value="Ig-like_fold"/>
</dbReference>
<feature type="domain" description="Bacterial Ig-like" evidence="9">
    <location>
        <begin position="1264"/>
        <end position="1352"/>
    </location>
</feature>
<dbReference type="InterPro" id="IPR003368">
    <property type="entry name" value="POMP_repeat"/>
</dbReference>
<dbReference type="InterPro" id="IPR059226">
    <property type="entry name" value="Choice_anch_Q_dom"/>
</dbReference>
<dbReference type="SMART" id="SM00710">
    <property type="entry name" value="PbH1"/>
    <property type="match status" value="10"/>
</dbReference>
<comment type="subcellular location">
    <subcellularLocation>
        <location evidence="1">Cell envelope</location>
    </subcellularLocation>
    <subcellularLocation>
        <location evidence="2">Cell outer membrane</location>
    </subcellularLocation>
    <subcellularLocation>
        <location evidence="3">Secreted</location>
    </subcellularLocation>
</comment>
<evidence type="ECO:0000313" key="12">
    <source>
        <dbReference type="Proteomes" id="UP000269669"/>
    </source>
</evidence>
<accession>A0A428MF29</accession>
<sequence length="1525" mass="150370">MFGKAFVVLSAVLPSRGFGRRLPQILFPGILLPFLFAGHASAATLTVTTLSDSGAGSLRAAITSASPGDTIVFSSGLTGTITLASALPAINANLTIQGPGAGSLTISGNNAVTVFTINSGTVGISGLNIANGNATHGGGIYNQTGTLTVSQCTFSGNVASSYGGAIFNDGPMTVLNSTFSSNSAFGGGAIENYPSGTLTVSGSLFSNNSAVSYIGGGIANEGGIATVVDSTFANDSANYGGGGIANETGTATVLDSTFSSNSGGAIYNTSLPGLPATLTVNNSLFSGNSGLLSGSIENNTATGSSIANANYNVYWQNTDVMDCDNCTSNNNAISNDPKLTSLGNYGGPTHTMLPQPGSAAICAGSAALAKDANGNPLTIDQRGLPLNSSCVDAGAVQTNYLLVNTTNDSNDGSCGSTCSLRDAIAQANSNGAGDIAFQLSTPSTITLSSTLGTLTSTAQVNILGPGADSLIISGNNAVTVLTINSGSMTLSGVTIANGNGVAGGIFNYGTLSVTNSTFSGNSSPSGAGGGIENQGTLTVTGSTFSNNSALYGGGILINVGTATVLNSTFSNNSAYEGGGIDNNAGTATVLNSTFSNNSASGYGGGIYNSGVLSASNSLFYNNSTLNWGAGIENNGGTANASYNVYWQNTIPGGGTSNCNYCTSDNNGVTSDTKLAALGSYGGPTQTILPLPGSAAICASSTALVPASQTTDQRGFRRNNSSYSASTCIDSGAVQTNYQSVQFSGASYSGVVNQAVSPAPVVSVTENGQNIAGVPVTLSFSGTGTATGLGPATTATGAGATFSGLTVDTAGSDTLSATLQITPAYSITTNPNATLDITIATQTITFPTLASPVTYGASPVTLNATASSGLTVSYTVSGPATISGSTLTFTGAGTVVVTASQAGNSSYSAATSVPQTIIVNPATLSITVNSTTRAYGATNPTFTGTPTGFVNGDTAVSTGLNYSSAATAASQPGTYTITASLGNLTAAQNYSLNVTDGTLTVTAAANTITFAQLTPVPYGTPPATLNATSSSGLPVSFTASGPATVSGNLLTITGAGTVVVTATQAGNSDYSAATPVLQTLTVNPGAVSLMLTPSTISAAYGTAITLTAQTTGVAGGASPSGAVTLTLDGTAHTLTLANGTAAYNTGTLPTGQHTATASYNGDTNYPPIPSGVSTSFFITQGTLNISANNATKIYGTANPSFAGSVTGQLSGDSFTESFTTAATTASNVGTYAIVPTASGANIASYTVSPTNGTLTITQAASTTTLSASASSVTPNQSLTLTAQVNSTTTGTPTGSVQFYNGTTLLGSSSLSGGTASYTATSLTPGAALALTAVYQGDTNFTRSTSASAVNVSVAALDFTFDTSGTITQSTKPGTAVSYTFQIAPIYGAYPASVSFAASGLPTLATATFSPASIPSSGGAQTVTVSVQTLTPTISMKERPSSARRMSSLVLALLLLPVAGARRLRRSGQRMGRYIAALLLAAAALAGSTGLSGCGAGVNDIPANYSITITASSGAVQHNVAVNLDLQ</sequence>
<evidence type="ECO:0000256" key="2">
    <source>
        <dbReference type="ARBA" id="ARBA00004442"/>
    </source>
</evidence>
<comment type="caution">
    <text evidence="11">The sequence shown here is derived from an EMBL/GenBank/DDBJ whole genome shotgun (WGS) entry which is preliminary data.</text>
</comment>
<feature type="domain" description="Right handed beta helix" evidence="8">
    <location>
        <begin position="471"/>
        <end position="594"/>
    </location>
</feature>